<dbReference type="InterPro" id="IPR004803">
    <property type="entry name" value="TGT"/>
</dbReference>
<feature type="binding site" evidence="4">
    <location>
        <position position="220"/>
    </location>
    <ligand>
        <name>substrate</name>
    </ligand>
</feature>
<dbReference type="InterPro" id="IPR036511">
    <property type="entry name" value="TGT-like_sf"/>
</dbReference>
<feature type="binding site" evidence="4">
    <location>
        <begin position="91"/>
        <end position="95"/>
    </location>
    <ligand>
        <name>substrate</name>
    </ligand>
</feature>
<evidence type="ECO:0000256" key="2">
    <source>
        <dbReference type="ARBA" id="ARBA00022679"/>
    </source>
</evidence>
<dbReference type="Gene3D" id="3.20.20.105">
    <property type="entry name" value="Queuine tRNA-ribosyltransferase-like"/>
    <property type="match status" value="1"/>
</dbReference>
<keyword evidence="4" id="KW-0479">Metal-binding</keyword>
<comment type="caution">
    <text evidence="6">The sequence shown here is derived from an EMBL/GenBank/DDBJ whole genome shotgun (WGS) entry which is preliminary data.</text>
</comment>
<dbReference type="EC" id="2.4.2.29" evidence="4"/>
<reference evidence="6 7" key="1">
    <citation type="journal article" date="2016" name="Nat. Commun.">
        <title>Thousands of microbial genomes shed light on interconnected biogeochemical processes in an aquifer system.</title>
        <authorList>
            <person name="Anantharaman K."/>
            <person name="Brown C.T."/>
            <person name="Hug L.A."/>
            <person name="Sharon I."/>
            <person name="Castelle C.J."/>
            <person name="Probst A.J."/>
            <person name="Thomas B.C."/>
            <person name="Singh A."/>
            <person name="Wilkins M.J."/>
            <person name="Karaoz U."/>
            <person name="Brodie E.L."/>
            <person name="Williams K.H."/>
            <person name="Hubbard S.S."/>
            <person name="Banfield J.F."/>
        </authorList>
    </citation>
    <scope>NUCLEOTIDE SEQUENCE [LARGE SCALE GENOMIC DNA]</scope>
</reference>
<feature type="active site" description="Proton acceptor" evidence="4">
    <location>
        <position position="91"/>
    </location>
</feature>
<keyword evidence="1 4" id="KW-0328">Glycosyltransferase</keyword>
<proteinExistence type="inferred from homology"/>
<dbReference type="InterPro" id="IPR002616">
    <property type="entry name" value="tRNA_ribo_trans-like"/>
</dbReference>
<feature type="binding site" evidence="4">
    <location>
        <position position="389"/>
    </location>
    <ligand>
        <name>Zn(2+)</name>
        <dbReference type="ChEBI" id="CHEBI:29105"/>
    </ligand>
</feature>
<feature type="binding site" evidence="4">
    <location>
        <position position="360"/>
    </location>
    <ligand>
        <name>Zn(2+)</name>
        <dbReference type="ChEBI" id="CHEBI:29105"/>
    </ligand>
</feature>
<dbReference type="UniPathway" id="UPA00392"/>
<gene>
    <name evidence="4" type="primary">tgt</name>
    <name evidence="6" type="ORF">A3C90_02640</name>
</gene>
<evidence type="ECO:0000256" key="4">
    <source>
        <dbReference type="HAMAP-Rule" id="MF_00168"/>
    </source>
</evidence>
<feature type="binding site" evidence="4">
    <location>
        <position position="358"/>
    </location>
    <ligand>
        <name>Zn(2+)</name>
        <dbReference type="ChEBI" id="CHEBI:29105"/>
    </ligand>
</feature>
<dbReference type="Pfam" id="PF01702">
    <property type="entry name" value="TGT"/>
    <property type="match status" value="1"/>
</dbReference>
<dbReference type="GO" id="GO:0008616">
    <property type="term" value="P:tRNA queuosine(34) biosynthetic process"/>
    <property type="evidence" value="ECO:0007669"/>
    <property type="project" value="UniProtKB-UniRule"/>
</dbReference>
<evidence type="ECO:0000259" key="5">
    <source>
        <dbReference type="Pfam" id="PF01702"/>
    </source>
</evidence>
<feature type="active site" description="Nucleophile" evidence="4">
    <location>
        <position position="298"/>
    </location>
</feature>
<dbReference type="GO" id="GO:0008479">
    <property type="term" value="F:tRNA-guanosine(34) queuine transglycosylase activity"/>
    <property type="evidence" value="ECO:0007669"/>
    <property type="project" value="UniProtKB-UniRule"/>
</dbReference>
<comment type="caution">
    <text evidence="4">Lacks conserved residue(s) required for the propagation of feature annotation.</text>
</comment>
<sequence length="419" mass="47415">MLYEITHKTADCQARTGILHTAHGDIETPVFMPVGTQATVKSLDSHDLENLGAQIILANTYHLHLRPGEDLIANFGGLHEFMHWNKPILTDSGGFQVFSLDKDIGRNIRKSGLSVIRKEKLVKVDDDGVTFRSHIDGSSHRFTPETSIEIQHKLGADIIMAFDQATADGVSEDEARIAMERTHRWAQHCLDYHKSSQSNIRKSGLSVIRKEKQFLFGIIQGSTFRHLREESARFIASLNFDGIAIGGESIGFNMKATKEILDWIAPLLPDSKPRYTMGLGHSPLDLFDAVERGVDMFDCVSPTRMARNGTLYIHPKLIRAIRGAVAHSGNSLPHSRNPVISITNAQFRTDQNPVDTRCTCSTCQNYSRAYLHHLFIAEELLAYRLATIHNVHFFLNLMRDMRQAIRENRFLEFKKQWTK</sequence>
<comment type="function">
    <text evidence="4">Catalyzes the base-exchange of a guanine (G) residue with the queuine precursor 7-aminomethyl-7-deazaguanine (PreQ1) at position 34 (anticodon wobble position) in tRNAs with GU(N) anticodons (tRNA-Asp, -Asn, -His and -Tyr). Catalysis occurs through a double-displacement mechanism. The nucleophile active site attacks the C1' of nucleotide 34 to detach the guanine base from the RNA, forming a covalent enzyme-RNA intermediate. The proton acceptor active site deprotonates the incoming PreQ1, allowing a nucleophilic attack on the C1' of the ribose to form the product. After dissociation, two additional enzymatic reactions on the tRNA convert PreQ1 to queuine (Q), resulting in the hypermodified nucleoside queuosine (7-(((4,5-cis-dihydroxy-2-cyclopenten-1-yl)amino)methyl)-7-deazaguanosine).</text>
</comment>
<feature type="binding site" evidence="4">
    <location>
        <position position="247"/>
    </location>
    <ligand>
        <name>substrate</name>
    </ligand>
</feature>
<dbReference type="InterPro" id="IPR050076">
    <property type="entry name" value="ArchSynthase1/Queuine_TRR"/>
</dbReference>
<keyword evidence="4" id="KW-0671">Queuosine biosynthesis</keyword>
<keyword evidence="2 4" id="KW-0808">Transferase</keyword>
<dbReference type="GO" id="GO:0046872">
    <property type="term" value="F:metal ion binding"/>
    <property type="evidence" value="ECO:0007669"/>
    <property type="project" value="UniProtKB-KW"/>
</dbReference>
<comment type="catalytic activity">
    <reaction evidence="4">
        <text>7-aminomethyl-7-carbaguanine + guanosine(34) in tRNA = 7-aminomethyl-7-carbaguanosine(34) in tRNA + guanine</text>
        <dbReference type="Rhea" id="RHEA:24104"/>
        <dbReference type="Rhea" id="RHEA-COMP:10341"/>
        <dbReference type="Rhea" id="RHEA-COMP:10342"/>
        <dbReference type="ChEBI" id="CHEBI:16235"/>
        <dbReference type="ChEBI" id="CHEBI:58703"/>
        <dbReference type="ChEBI" id="CHEBI:74269"/>
        <dbReference type="ChEBI" id="CHEBI:82833"/>
        <dbReference type="EC" id="2.4.2.29"/>
    </reaction>
</comment>
<feature type="binding site" evidence="4">
    <location>
        <position position="363"/>
    </location>
    <ligand>
        <name>Zn(2+)</name>
        <dbReference type="ChEBI" id="CHEBI:29105"/>
    </ligand>
</feature>
<comment type="pathway">
    <text evidence="4">tRNA modification; tRNA-queuosine biosynthesis.</text>
</comment>
<dbReference type="PANTHER" id="PTHR46499:SF1">
    <property type="entry name" value="QUEUINE TRNA-RIBOSYLTRANSFERASE"/>
    <property type="match status" value="1"/>
</dbReference>
<protein>
    <recommendedName>
        <fullName evidence="4">Queuine tRNA-ribosyltransferase</fullName>
        <ecNumber evidence="4">2.4.2.29</ecNumber>
    </recommendedName>
    <alternativeName>
        <fullName evidence="4">Guanine insertion enzyme</fullName>
    </alternativeName>
    <alternativeName>
        <fullName evidence="4">tRNA-guanine transglycosylase</fullName>
    </alternativeName>
</protein>
<keyword evidence="4" id="KW-0862">Zinc</keyword>
<dbReference type="NCBIfam" id="TIGR00449">
    <property type="entry name" value="tgt_general"/>
    <property type="match status" value="1"/>
</dbReference>
<dbReference type="EMBL" id="MFQE01000056">
    <property type="protein sequence ID" value="OGH70051.1"/>
    <property type="molecule type" value="Genomic_DNA"/>
</dbReference>
<organism evidence="6 7">
    <name type="scientific">Candidatus Magasanikbacteria bacterium RIFCSPHIGHO2_02_FULL_51_14</name>
    <dbReference type="NCBI Taxonomy" id="1798683"/>
    <lineage>
        <taxon>Bacteria</taxon>
        <taxon>Candidatus Magasanikiibacteriota</taxon>
    </lineage>
</organism>
<feature type="binding site" evidence="4">
    <location>
        <position position="163"/>
    </location>
    <ligand>
        <name>substrate</name>
    </ligand>
</feature>
<evidence type="ECO:0000256" key="3">
    <source>
        <dbReference type="ARBA" id="ARBA00022694"/>
    </source>
</evidence>
<dbReference type="AlphaFoldDB" id="A0A1F6MEG2"/>
<dbReference type="GO" id="GO:0005829">
    <property type="term" value="C:cytosol"/>
    <property type="evidence" value="ECO:0007669"/>
    <property type="project" value="TreeGrafter"/>
</dbReference>
<feature type="region of interest" description="RNA binding; important for wobble base 34 recognition" evidence="4">
    <location>
        <begin position="303"/>
        <end position="307"/>
    </location>
</feature>
<evidence type="ECO:0000256" key="1">
    <source>
        <dbReference type="ARBA" id="ARBA00022676"/>
    </source>
</evidence>
<comment type="similarity">
    <text evidence="4">Belongs to the queuine tRNA-ribosyltransferase family.</text>
</comment>
<keyword evidence="3 4" id="KW-0819">tRNA processing</keyword>
<dbReference type="HAMAP" id="MF_00168">
    <property type="entry name" value="Q_tRNA_Tgt"/>
    <property type="match status" value="1"/>
</dbReference>
<evidence type="ECO:0000313" key="6">
    <source>
        <dbReference type="EMBL" id="OGH70051.1"/>
    </source>
</evidence>
<name>A0A1F6MEG2_9BACT</name>
<accession>A0A1F6MEG2</accession>
<feature type="domain" description="tRNA-guanine(15) transglycosylase-like" evidence="5">
    <location>
        <begin position="12"/>
        <end position="418"/>
    </location>
</feature>
<dbReference type="Proteomes" id="UP000177457">
    <property type="component" value="Unassembled WGS sequence"/>
</dbReference>
<comment type="cofactor">
    <cofactor evidence="4">
        <name>Zn(2+)</name>
        <dbReference type="ChEBI" id="CHEBI:29105"/>
    </cofactor>
    <text evidence="4">Binds 1 zinc ion per subunit.</text>
</comment>
<dbReference type="SUPFAM" id="SSF51713">
    <property type="entry name" value="tRNA-guanine transglycosylase"/>
    <property type="match status" value="1"/>
</dbReference>
<comment type="subunit">
    <text evidence="4">Homodimer. Within each dimer, one monomer is responsible for RNA recognition and catalysis, while the other monomer binds to the replacement base PreQ1.</text>
</comment>
<dbReference type="STRING" id="1798683.A3C90_02640"/>
<evidence type="ECO:0000313" key="7">
    <source>
        <dbReference type="Proteomes" id="UP000177457"/>
    </source>
</evidence>
<dbReference type="PANTHER" id="PTHR46499">
    <property type="entry name" value="QUEUINE TRNA-RIBOSYLTRANSFERASE"/>
    <property type="match status" value="1"/>
</dbReference>
<dbReference type="NCBIfam" id="TIGR00430">
    <property type="entry name" value="Q_tRNA_tgt"/>
    <property type="match status" value="1"/>
</dbReference>